<dbReference type="AlphaFoldDB" id="A0A140DRS3"/>
<accession>A0A140DRS3</accession>
<dbReference type="Proteomes" id="UP000069771">
    <property type="component" value="Chromosome"/>
</dbReference>
<evidence type="ECO:0000313" key="1">
    <source>
        <dbReference type="EMBL" id="AMK53350.1"/>
    </source>
</evidence>
<proteinExistence type="predicted"/>
<dbReference type="STRING" id="1702221.AALO17_02160"/>
<dbReference type="EMBL" id="CP011391">
    <property type="protein sequence ID" value="AMK53350.1"/>
    <property type="molecule type" value="Genomic_DNA"/>
</dbReference>
<gene>
    <name evidence="1" type="ORF">AALO17_02160</name>
</gene>
<evidence type="ECO:0000313" key="2">
    <source>
        <dbReference type="Proteomes" id="UP000069771"/>
    </source>
</evidence>
<sequence length="56" mass="6366">MKGDIPPRTMREMQRFARESGVFGEKKWRHFRNAGSGLVLFFADCSSVSGFRNGRG</sequence>
<protein>
    <submittedName>
        <fullName evidence="1">Uncharacterized protein</fullName>
    </submittedName>
</protein>
<name>A0A140DRS3_9FIRM</name>
<organism evidence="1 2">
    <name type="scientific">Faecalibaculum rodentium</name>
    <dbReference type="NCBI Taxonomy" id="1702221"/>
    <lineage>
        <taxon>Bacteria</taxon>
        <taxon>Bacillati</taxon>
        <taxon>Bacillota</taxon>
        <taxon>Erysipelotrichia</taxon>
        <taxon>Erysipelotrichales</taxon>
        <taxon>Erysipelotrichaceae</taxon>
        <taxon>Faecalibaculum</taxon>
    </lineage>
</organism>
<keyword evidence="2" id="KW-1185">Reference proteome</keyword>
<reference evidence="1 2" key="1">
    <citation type="journal article" date="2016" name="Gut Pathog.">
        <title>Whole genome sequencing of "Faecalibaculum rodentium" ALO17, isolated from C57BL/6J laboratory mouse feces.</title>
        <authorList>
            <person name="Lim S."/>
            <person name="Chang D.H."/>
            <person name="Ahn S."/>
            <person name="Kim B.C."/>
        </authorList>
    </citation>
    <scope>NUCLEOTIDE SEQUENCE [LARGE SCALE GENOMIC DNA]</scope>
    <source>
        <strain evidence="1 2">Alo17</strain>
    </source>
</reference>
<dbReference type="KEGG" id="fro:AALO17_02160"/>